<accession>A0A2P2PMY1</accession>
<evidence type="ECO:0000313" key="1">
    <source>
        <dbReference type="EMBL" id="MBX56130.1"/>
    </source>
</evidence>
<sequence length="41" mass="4770">MLSGQDLRHGQKQPQANCKSIFTLPESMITFPQLIFLEHFH</sequence>
<proteinExistence type="predicted"/>
<organism evidence="1">
    <name type="scientific">Rhizophora mucronata</name>
    <name type="common">Asiatic mangrove</name>
    <dbReference type="NCBI Taxonomy" id="61149"/>
    <lineage>
        <taxon>Eukaryota</taxon>
        <taxon>Viridiplantae</taxon>
        <taxon>Streptophyta</taxon>
        <taxon>Embryophyta</taxon>
        <taxon>Tracheophyta</taxon>
        <taxon>Spermatophyta</taxon>
        <taxon>Magnoliopsida</taxon>
        <taxon>eudicotyledons</taxon>
        <taxon>Gunneridae</taxon>
        <taxon>Pentapetalae</taxon>
        <taxon>rosids</taxon>
        <taxon>fabids</taxon>
        <taxon>Malpighiales</taxon>
        <taxon>Rhizophoraceae</taxon>
        <taxon>Rhizophora</taxon>
    </lineage>
</organism>
<dbReference type="EMBL" id="GGEC01075646">
    <property type="protein sequence ID" value="MBX56130.1"/>
    <property type="molecule type" value="Transcribed_RNA"/>
</dbReference>
<protein>
    <submittedName>
        <fullName evidence="1">Uncharacterized protein</fullName>
    </submittedName>
</protein>
<dbReference type="AlphaFoldDB" id="A0A2P2PMY1"/>
<name>A0A2P2PMY1_RHIMU</name>
<reference evidence="1" key="1">
    <citation type="submission" date="2018-02" db="EMBL/GenBank/DDBJ databases">
        <title>Rhizophora mucronata_Transcriptome.</title>
        <authorList>
            <person name="Meera S.P."/>
            <person name="Sreeshan A."/>
            <person name="Augustine A."/>
        </authorList>
    </citation>
    <scope>NUCLEOTIDE SEQUENCE</scope>
    <source>
        <tissue evidence="1">Leaf</tissue>
    </source>
</reference>